<organism evidence="1">
    <name type="scientific">marine sediment metagenome</name>
    <dbReference type="NCBI Taxonomy" id="412755"/>
    <lineage>
        <taxon>unclassified sequences</taxon>
        <taxon>metagenomes</taxon>
        <taxon>ecological metagenomes</taxon>
    </lineage>
</organism>
<comment type="caution">
    <text evidence="1">The sequence shown here is derived from an EMBL/GenBank/DDBJ whole genome shotgun (WGS) entry which is preliminary data.</text>
</comment>
<evidence type="ECO:0000313" key="1">
    <source>
        <dbReference type="EMBL" id="GAH00195.1"/>
    </source>
</evidence>
<reference evidence="1" key="1">
    <citation type="journal article" date="2014" name="Front. Microbiol.">
        <title>High frequency of phylogenetically diverse reductive dehalogenase-homologous genes in deep subseafloor sedimentary metagenomes.</title>
        <authorList>
            <person name="Kawai M."/>
            <person name="Futagami T."/>
            <person name="Toyoda A."/>
            <person name="Takaki Y."/>
            <person name="Nishi S."/>
            <person name="Hori S."/>
            <person name="Arai W."/>
            <person name="Tsubouchi T."/>
            <person name="Morono Y."/>
            <person name="Uchiyama I."/>
            <person name="Ito T."/>
            <person name="Fujiyama A."/>
            <person name="Inagaki F."/>
            <person name="Takami H."/>
        </authorList>
    </citation>
    <scope>NUCLEOTIDE SEQUENCE</scope>
    <source>
        <strain evidence="1">Expedition CK06-06</strain>
    </source>
</reference>
<accession>X1CVR9</accession>
<dbReference type="AlphaFoldDB" id="X1CVR9"/>
<name>X1CVR9_9ZZZZ</name>
<proteinExistence type="predicted"/>
<gene>
    <name evidence="1" type="ORF">S01H4_51527</name>
</gene>
<sequence>MGIGQMYALGGGRKQRPGYVNRINEEKKGLLYRAGLDQDKKNQDRSFALQEQRFAQEKDMAHQRRKQARMAQNMGWANLGLGAVFGAG</sequence>
<dbReference type="EMBL" id="BART01029351">
    <property type="protein sequence ID" value="GAH00195.1"/>
    <property type="molecule type" value="Genomic_DNA"/>
</dbReference>
<protein>
    <submittedName>
        <fullName evidence="1">Uncharacterized protein</fullName>
    </submittedName>
</protein>